<gene>
    <name evidence="3" type="ORF">KFE25_013089</name>
</gene>
<evidence type="ECO:0000259" key="2">
    <source>
        <dbReference type="Pfam" id="PF13910"/>
    </source>
</evidence>
<proteinExistence type="predicted"/>
<dbReference type="AlphaFoldDB" id="A0A8J5XAE7"/>
<dbReference type="InterPro" id="IPR039635">
    <property type="entry name" value="ERMARD"/>
</dbReference>
<feature type="region of interest" description="Disordered" evidence="1">
    <location>
        <begin position="895"/>
        <end position="925"/>
    </location>
</feature>
<sequence>MSAVVCAVEVCAPRALGGAVLVRVGACDVTAEVEAMLALSGAARDPARARARADDGTCALERAARAALAGTAGAPDDGTDEAAVHRAKACALLAHRWLRNNGADASVSRAARAVRDALASDGALWAHWAREVRAGRAYEAMLHGCVALERALATVARLGRSGSDGSGAHAEATPLLRDMVGSARMRAALGEGARAVLRALCSPSLLNVRNLVWHGFLPRSRWERPVVAAGSGGAPRGAPRGGAADCGEGDGGDGGEGGEGGEGNEGGEDGELAPYASLVLLLILAVAEALLRERAGAPAAADDARATAEGAARDDASETAHARAQRHVRTRAERLDAFDGVLAPALARLEAADQITTNAAVAAAPPDARYGLPLARAAADAGAAAVALAASALVPAGHAGAVLAAADALRAAPEHGAPALLADARSAALLMPALEAGLRRAYSVANPSEAREIAAALHTYYVTLDGYGQRHLHQLVLLPRVLRTGAPNALPAALGRAAARLLNDLLIRPRGPQLRARLAHGDALVVIGGGGGDGAGECERAQPLAQGAESGCADGGRAPDTHAPIAAQPLARHARGSPAACVRALWHATALCAHALDAKLARGDPPALIAPLVAAMPAPRADALAAACAALHARARACQGYATMCSARAVLRARVAECGCIGAARLDEAASASVVDVRERSAALGEVCGDGDGGASSVGVGDGDGDGGGGYGGRAGMDGGAGRLCRGLAGETDVLIAGVACCPCGSATSCTPRTWRARAPCANDARAASISAKGVRATCEYCALSSRALAVRVTFRAADEVALGVLDTLSTRAGAALRACAARALGARAERVRRARGAGSVSESDSDLSRCELSDADALRHALRAARCTRASRVPANGASDGGCDDDADGGGCGRGRGRSRGSSSGSSGGSSSDEGDCSDDGDLDDANTPGADSCARLSCGDAGSGAPAKSGTGRHFHSAAAAATGALAPSKPPRAGACARQLPAAAPAGAAAWALCTVDMLSAFFEMERARLLDGLAHAAARAATSAQRRQLVLSCRASQAARRVAAVALLAASEQARPARPLAAAGGGAAGGAKSGGGVYAPGSSGPCAGTRLVAAVQGLLAVVDGARGLDELLRAMKQALAVSVAMVLQQDGRERANASPAIL</sequence>
<evidence type="ECO:0000313" key="3">
    <source>
        <dbReference type="EMBL" id="KAG8460439.1"/>
    </source>
</evidence>
<dbReference type="Pfam" id="PF13910">
    <property type="entry name" value="DUF4209"/>
    <property type="match status" value="1"/>
</dbReference>
<evidence type="ECO:0000256" key="1">
    <source>
        <dbReference type="SAM" id="MobiDB-lite"/>
    </source>
</evidence>
<dbReference type="PANTHER" id="PTHR31701:SF2">
    <property type="entry name" value="ENDOPLASMIC RETICULUM MEMBRANE-ASSOCIATED RNA DEGRADATION PROTEIN"/>
    <property type="match status" value="1"/>
</dbReference>
<dbReference type="PANTHER" id="PTHR31701">
    <property type="entry name" value="ENDOPLASMIC RETICULUM MEMBRANE-ASSOCIATED RNA DEGRADATION PROTEIN"/>
    <property type="match status" value="1"/>
</dbReference>
<name>A0A8J5XAE7_DIALT</name>
<feature type="compositionally biased region" description="Low complexity" evidence="1">
    <location>
        <begin position="236"/>
        <end position="246"/>
    </location>
</feature>
<feature type="compositionally biased region" description="Acidic residues" evidence="1">
    <location>
        <begin position="914"/>
        <end position="925"/>
    </location>
</feature>
<feature type="domain" description="DUF4209" evidence="2">
    <location>
        <begin position="149"/>
        <end position="221"/>
    </location>
</feature>
<keyword evidence="4" id="KW-1185">Reference proteome</keyword>
<accession>A0A8J5XAE7</accession>
<feature type="region of interest" description="Disordered" evidence="1">
    <location>
        <begin position="297"/>
        <end position="325"/>
    </location>
</feature>
<feature type="compositionally biased region" description="Low complexity" evidence="1">
    <location>
        <begin position="901"/>
        <end position="913"/>
    </location>
</feature>
<comment type="caution">
    <text evidence="3">The sequence shown here is derived from an EMBL/GenBank/DDBJ whole genome shotgun (WGS) entry which is preliminary data.</text>
</comment>
<protein>
    <recommendedName>
        <fullName evidence="2">DUF4209 domain-containing protein</fullName>
    </recommendedName>
</protein>
<dbReference type="Proteomes" id="UP000751190">
    <property type="component" value="Unassembled WGS sequence"/>
</dbReference>
<reference evidence="3" key="1">
    <citation type="submission" date="2021-05" db="EMBL/GenBank/DDBJ databases">
        <title>The genome of the haptophyte Pavlova lutheri (Diacronema luteri, Pavlovales) - a model for lipid biosynthesis in eukaryotic algae.</title>
        <authorList>
            <person name="Hulatt C.J."/>
            <person name="Posewitz M.C."/>
        </authorList>
    </citation>
    <scope>NUCLEOTIDE SEQUENCE</scope>
    <source>
        <strain evidence="3">NIVA-4/92</strain>
    </source>
</reference>
<feature type="compositionally biased region" description="Basic and acidic residues" evidence="1">
    <location>
        <begin position="302"/>
        <end position="321"/>
    </location>
</feature>
<feature type="compositionally biased region" description="Gly residues" evidence="1">
    <location>
        <begin position="254"/>
        <end position="264"/>
    </location>
</feature>
<feature type="region of interest" description="Disordered" evidence="1">
    <location>
        <begin position="227"/>
        <end position="269"/>
    </location>
</feature>
<dbReference type="InterPro" id="IPR025209">
    <property type="entry name" value="DUF4209"/>
</dbReference>
<dbReference type="EMBL" id="JAGTXO010000032">
    <property type="protein sequence ID" value="KAG8460439.1"/>
    <property type="molecule type" value="Genomic_DNA"/>
</dbReference>
<dbReference type="OrthoDB" id="2157572at2759"/>
<evidence type="ECO:0000313" key="4">
    <source>
        <dbReference type="Proteomes" id="UP000751190"/>
    </source>
</evidence>
<organism evidence="3 4">
    <name type="scientific">Diacronema lutheri</name>
    <name type="common">Unicellular marine alga</name>
    <name type="synonym">Monochrysis lutheri</name>
    <dbReference type="NCBI Taxonomy" id="2081491"/>
    <lineage>
        <taxon>Eukaryota</taxon>
        <taxon>Haptista</taxon>
        <taxon>Haptophyta</taxon>
        <taxon>Pavlovophyceae</taxon>
        <taxon>Pavlovales</taxon>
        <taxon>Pavlovaceae</taxon>
        <taxon>Diacronema</taxon>
    </lineage>
</organism>